<organism evidence="7 8">
    <name type="scientific">Fodinicurvata halophila</name>
    <dbReference type="NCBI Taxonomy" id="1419723"/>
    <lineage>
        <taxon>Bacteria</taxon>
        <taxon>Pseudomonadati</taxon>
        <taxon>Pseudomonadota</taxon>
        <taxon>Alphaproteobacteria</taxon>
        <taxon>Rhodospirillales</taxon>
        <taxon>Rhodovibrionaceae</taxon>
        <taxon>Fodinicurvata</taxon>
    </lineage>
</organism>
<evidence type="ECO:0000256" key="2">
    <source>
        <dbReference type="ARBA" id="ARBA00022552"/>
    </source>
</evidence>
<dbReference type="NCBIfam" id="TIGR00138">
    <property type="entry name" value="rsmG_gidB"/>
    <property type="match status" value="1"/>
</dbReference>
<dbReference type="Gene3D" id="3.40.50.150">
    <property type="entry name" value="Vaccinia Virus protein VP39"/>
    <property type="match status" value="1"/>
</dbReference>
<dbReference type="InterPro" id="IPR003682">
    <property type="entry name" value="rRNA_ssu_MeTfrase_G"/>
</dbReference>
<evidence type="ECO:0000313" key="8">
    <source>
        <dbReference type="Proteomes" id="UP001595799"/>
    </source>
</evidence>
<feature type="binding site" evidence="6">
    <location>
        <position position="141"/>
    </location>
    <ligand>
        <name>S-adenosyl-L-methionine</name>
        <dbReference type="ChEBI" id="CHEBI:59789"/>
    </ligand>
</feature>
<comment type="caution">
    <text evidence="7">The sequence shown here is derived from an EMBL/GenBank/DDBJ whole genome shotgun (WGS) entry which is preliminary data.</text>
</comment>
<sequence length="212" mass="23781">MATDYNEETFARDFDVSRETLERFRIYAAKLEKWNQAINLVSRDTLGDLWRRHFLDSAQLLHCLPRAVRPDTCWVDLGSGAGFPGLVLALMSAGEFHLVDSDARKCTFLREVSRETGTPVHIHNQRIDSLSLPTADYVTARACAPLPRLVDYARPLLRPGGYCLFLKGARLDEELTLLRKAGKMPLDISGAEVFPSESDSKGRILRLGPYSS</sequence>
<dbReference type="EMBL" id="JBHSCW010000007">
    <property type="protein sequence ID" value="MFC4352330.1"/>
    <property type="molecule type" value="Genomic_DNA"/>
</dbReference>
<keyword evidence="2 6" id="KW-0698">rRNA processing</keyword>
<dbReference type="CDD" id="cd02440">
    <property type="entry name" value="AdoMet_MTases"/>
    <property type="match status" value="1"/>
</dbReference>
<dbReference type="GO" id="GO:0008168">
    <property type="term" value="F:methyltransferase activity"/>
    <property type="evidence" value="ECO:0007669"/>
    <property type="project" value="UniProtKB-KW"/>
</dbReference>
<dbReference type="Proteomes" id="UP001595799">
    <property type="component" value="Unassembled WGS sequence"/>
</dbReference>
<evidence type="ECO:0000256" key="6">
    <source>
        <dbReference type="HAMAP-Rule" id="MF_00074"/>
    </source>
</evidence>
<keyword evidence="4 6" id="KW-0808">Transferase</keyword>
<name>A0ABV8UP47_9PROT</name>
<dbReference type="HAMAP" id="MF_00074">
    <property type="entry name" value="16SrRNA_methyltr_G"/>
    <property type="match status" value="1"/>
</dbReference>
<dbReference type="RefSeq" id="WP_382422680.1">
    <property type="nucleotide sequence ID" value="NZ_JBHSCW010000007.1"/>
</dbReference>
<evidence type="ECO:0000313" key="7">
    <source>
        <dbReference type="EMBL" id="MFC4352330.1"/>
    </source>
</evidence>
<dbReference type="PANTHER" id="PTHR31760:SF0">
    <property type="entry name" value="S-ADENOSYL-L-METHIONINE-DEPENDENT METHYLTRANSFERASES SUPERFAMILY PROTEIN"/>
    <property type="match status" value="1"/>
</dbReference>
<reference evidence="8" key="1">
    <citation type="journal article" date="2019" name="Int. J. Syst. Evol. Microbiol.">
        <title>The Global Catalogue of Microorganisms (GCM) 10K type strain sequencing project: providing services to taxonomists for standard genome sequencing and annotation.</title>
        <authorList>
            <consortium name="The Broad Institute Genomics Platform"/>
            <consortium name="The Broad Institute Genome Sequencing Center for Infectious Disease"/>
            <person name="Wu L."/>
            <person name="Ma J."/>
        </authorList>
    </citation>
    <scope>NUCLEOTIDE SEQUENCE [LARGE SCALE GENOMIC DNA]</scope>
    <source>
        <strain evidence="8">CECT 8472</strain>
    </source>
</reference>
<comment type="caution">
    <text evidence="6">Lacks conserved residue(s) required for the propagation of feature annotation.</text>
</comment>
<protein>
    <recommendedName>
        <fullName evidence="6">Ribosomal RNA small subunit methyltransferase G</fullName>
        <ecNumber evidence="6">2.1.1.170</ecNumber>
    </recommendedName>
    <alternativeName>
        <fullName evidence="6">16S rRNA 7-methylguanosine methyltransferase</fullName>
        <shortName evidence="6">16S rRNA m7G methyltransferase</shortName>
    </alternativeName>
</protein>
<comment type="similarity">
    <text evidence="6">Belongs to the methyltransferase superfamily. RNA methyltransferase RsmG family.</text>
</comment>
<comment type="function">
    <text evidence="6">Specifically methylates the N7 position of guanine in position 527 of 16S rRNA.</text>
</comment>
<accession>A0ABV8UP47</accession>
<comment type="catalytic activity">
    <reaction evidence="6">
        <text>guanosine(527) in 16S rRNA + S-adenosyl-L-methionine = N(7)-methylguanosine(527) in 16S rRNA + S-adenosyl-L-homocysteine</text>
        <dbReference type="Rhea" id="RHEA:42732"/>
        <dbReference type="Rhea" id="RHEA-COMP:10209"/>
        <dbReference type="Rhea" id="RHEA-COMP:10210"/>
        <dbReference type="ChEBI" id="CHEBI:57856"/>
        <dbReference type="ChEBI" id="CHEBI:59789"/>
        <dbReference type="ChEBI" id="CHEBI:74269"/>
        <dbReference type="ChEBI" id="CHEBI:74480"/>
        <dbReference type="EC" id="2.1.1.170"/>
    </reaction>
</comment>
<dbReference type="PANTHER" id="PTHR31760">
    <property type="entry name" value="S-ADENOSYL-L-METHIONINE-DEPENDENT METHYLTRANSFERASES SUPERFAMILY PROTEIN"/>
    <property type="match status" value="1"/>
</dbReference>
<evidence type="ECO:0000256" key="3">
    <source>
        <dbReference type="ARBA" id="ARBA00022603"/>
    </source>
</evidence>
<evidence type="ECO:0000256" key="5">
    <source>
        <dbReference type="ARBA" id="ARBA00022691"/>
    </source>
</evidence>
<keyword evidence="8" id="KW-1185">Reference proteome</keyword>
<keyword evidence="3 6" id="KW-0489">Methyltransferase</keyword>
<dbReference type="InterPro" id="IPR029063">
    <property type="entry name" value="SAM-dependent_MTases_sf"/>
</dbReference>
<feature type="binding site" evidence="6">
    <location>
        <position position="78"/>
    </location>
    <ligand>
        <name>S-adenosyl-L-methionine</name>
        <dbReference type="ChEBI" id="CHEBI:59789"/>
    </ligand>
</feature>
<feature type="binding site" evidence="6">
    <location>
        <position position="83"/>
    </location>
    <ligand>
        <name>S-adenosyl-L-methionine</name>
        <dbReference type="ChEBI" id="CHEBI:59789"/>
    </ligand>
</feature>
<dbReference type="GO" id="GO:0032259">
    <property type="term" value="P:methylation"/>
    <property type="evidence" value="ECO:0007669"/>
    <property type="project" value="UniProtKB-KW"/>
</dbReference>
<keyword evidence="5 6" id="KW-0949">S-adenosyl-L-methionine</keyword>
<dbReference type="EC" id="2.1.1.170" evidence="6"/>
<keyword evidence="1 6" id="KW-0963">Cytoplasm</keyword>
<evidence type="ECO:0000256" key="1">
    <source>
        <dbReference type="ARBA" id="ARBA00022490"/>
    </source>
</evidence>
<gene>
    <name evidence="6 7" type="primary">rsmG</name>
    <name evidence="7" type="ORF">ACFOW6_12345</name>
</gene>
<proteinExistence type="inferred from homology"/>
<dbReference type="SUPFAM" id="SSF53335">
    <property type="entry name" value="S-adenosyl-L-methionine-dependent methyltransferases"/>
    <property type="match status" value="1"/>
</dbReference>
<evidence type="ECO:0000256" key="4">
    <source>
        <dbReference type="ARBA" id="ARBA00022679"/>
    </source>
</evidence>
<dbReference type="Pfam" id="PF02527">
    <property type="entry name" value="GidB"/>
    <property type="match status" value="1"/>
</dbReference>
<comment type="subcellular location">
    <subcellularLocation>
        <location evidence="6">Cytoplasm</location>
    </subcellularLocation>
</comment>